<dbReference type="GO" id="GO:0016020">
    <property type="term" value="C:membrane"/>
    <property type="evidence" value="ECO:0007669"/>
    <property type="project" value="TreeGrafter"/>
</dbReference>
<dbReference type="FunCoup" id="I2H561">
    <property type="interactions" value="63"/>
</dbReference>
<dbReference type="KEGG" id="tbl:TBLA_0E04610"/>
<feature type="compositionally biased region" description="Low complexity" evidence="1">
    <location>
        <begin position="454"/>
        <end position="470"/>
    </location>
</feature>
<dbReference type="InParanoid" id="I2H561"/>
<proteinExistence type="predicted"/>
<dbReference type="RefSeq" id="XP_004181032.1">
    <property type="nucleotide sequence ID" value="XM_004180984.1"/>
</dbReference>
<dbReference type="PANTHER" id="PTHR21575">
    <property type="entry name" value="PROTEIN HID1"/>
    <property type="match status" value="1"/>
</dbReference>
<feature type="region of interest" description="Disordered" evidence="1">
    <location>
        <begin position="929"/>
        <end position="960"/>
    </location>
</feature>
<name>I2H561_HENB6</name>
<dbReference type="OrthoDB" id="432953at2759"/>
<evidence type="ECO:0000313" key="2">
    <source>
        <dbReference type="EMBL" id="CCH61513.1"/>
    </source>
</evidence>
<feature type="compositionally biased region" description="Basic and acidic residues" evidence="1">
    <location>
        <begin position="1511"/>
        <end position="1522"/>
    </location>
</feature>
<dbReference type="EMBL" id="HE806320">
    <property type="protein sequence ID" value="CCH61513.1"/>
    <property type="molecule type" value="Genomic_DNA"/>
</dbReference>
<organism evidence="2 3">
    <name type="scientific">Henningerozyma blattae (strain ATCC 34711 / CBS 6284 / DSM 70876 / NBRC 10599 / NRRL Y-10934 / UCD 77-7)</name>
    <name type="common">Yeast</name>
    <name type="synonym">Tetrapisispora blattae</name>
    <dbReference type="NCBI Taxonomy" id="1071380"/>
    <lineage>
        <taxon>Eukaryota</taxon>
        <taxon>Fungi</taxon>
        <taxon>Dikarya</taxon>
        <taxon>Ascomycota</taxon>
        <taxon>Saccharomycotina</taxon>
        <taxon>Saccharomycetes</taxon>
        <taxon>Saccharomycetales</taxon>
        <taxon>Saccharomycetaceae</taxon>
        <taxon>Henningerozyma</taxon>
    </lineage>
</organism>
<dbReference type="OMA" id="WENGINT"/>
<feature type="compositionally biased region" description="Low complexity" evidence="1">
    <location>
        <begin position="1499"/>
        <end position="1510"/>
    </location>
</feature>
<feature type="region of interest" description="Disordered" evidence="1">
    <location>
        <begin position="893"/>
        <end position="917"/>
    </location>
</feature>
<feature type="compositionally biased region" description="Low complexity" evidence="1">
    <location>
        <begin position="1396"/>
        <end position="1406"/>
    </location>
</feature>
<dbReference type="PANTHER" id="PTHR21575:SF12">
    <property type="entry name" value="PROTEIN HID1"/>
    <property type="match status" value="1"/>
</dbReference>
<evidence type="ECO:0000256" key="1">
    <source>
        <dbReference type="SAM" id="MobiDB-lite"/>
    </source>
</evidence>
<feature type="region of interest" description="Disordered" evidence="1">
    <location>
        <begin position="1475"/>
        <end position="1528"/>
    </location>
</feature>
<dbReference type="eggNOG" id="KOG2226">
    <property type="taxonomic scope" value="Eukaryota"/>
</dbReference>
<sequence length="1536" mass="174798">MGNTDSKLNNIYKQHIFKLAFPIEDGIVTEKNRIVRNTIFKENITLDELINWYDNTSFNQPPAINDSLLFKDFYLDFIAPGTRLTFESFNKIINSYELRILINSNPLTKENFINLIRFVTFKIIWTIANTSNINQLNLSLKNLLVSIRILTKILPLYYELLSNDKSYQQQTDFFWSLDTSIVFNIQSDIKLSKPIGELLIDSIINNLFLENFTIQKLNSNSKHSLWENGINTNETTYNPLLPKVDSNRLEFINLLLTLFSKDLYSNQPTNNFISYFNLTHKTNSINLINSMINCISRHCLDYKTEIAQPYKFFTLKQHQQQNLIKLRSDFIISSLQFLNLILFNTSSNNNNDNNTNDLKENFILNFISNLQKEYDMKLLLSSIAKIFKWSIDEAIEKESSPFGSFPTTTTTSKPPSTPTNNNNNNNTNNSNNSIISSATITPSKNNRTNNIYFSSNSNSNSRPTTPRSNSANDCKDNSSTKTVSTNTTVLTLPEIPTILIQMMIFFNNLIDLNTCFKNYVADKYANKFIIFSIYYLNYYNHITSLKSNLFPILINLSLNLSSKNLVKLKLLDCFTTNYYLNKLPNFFRLPNININNLTYRDFAIQHLSHYIINDIKKNSKLRPFLFELIFNLLQANNNKSTTDDALIQLSSIKNNNNNKFKKNLNSLSYNSSVAILHLLTKISNKSFLITYSNDNMMESSQDSNNNLLINNTTNNSDINDNNLNSMNDENTYCKTDKYLLSPGFKLNQLALLLRGILNYIIFNFNNAKNLLFILCRHQKVLAQIRNSMEFIDKLIKENSIKPGSTTASNNNLIGLKDYIDNSTINIGFSNKMTRLNTLIENNRYKFSSVQSNYNKRKLDTLDLTNQELIAQYIKLNNSINIIEKNYSIENEKIQAQSKPQSNNSSGSITRTSGSSLTSTIPTAIKNIDNIKTNTIPSPSVTPTPNPLTKTTTNTSINTDTQSISEMNNINNPIIPSTPNNNRTSTDSIERSAFHDLLNSTNKKFNDVANNNNYIHNSANTNNFNNNSNENHEIVEFSNPNYNPFLKNSNIYFGIRSGNWPIGLNPKKISKKASKLNLIDIWPGSQDLQIIIKIIKIFLHQFPEISTINTTEYLNLIEKFQLFKDKFLKLIDNDLPSYLREGNHNFASYSIKFDYKSKDNLPKIKSNLLQRLMYIICWKNIFDSHTTSYNISNDLLLSTTNEFFNSNKDSTNKKIIGNLKQFSINTPDLSPPPFTFKNDVNPDTIVNPSDSLIIGPKDMIDQDKISNNINVADTVTITTNNTIPPGSLEKWSSSATTSSLSRTSSKESEILNYLSNQNDVVLPPQFQFDIILPIDTPIINTLINNINNDISTINSNDSSTRNKYLLAQKSNPSTSSSNSFFNFSWAGFRKDENSETSSMNASSPMRSSFDDENSDAKRANSANNMFVLDQGLIKSNIWAGTNITLFPIIREEREEFSLLDMTSNLLKKLKFGGGSSTSVNSVESPTATNSPLVSHPAGLTRTPSRPWTPRTRGIDTSKTKDTDSALSTPTYIPRRFL</sequence>
<dbReference type="HOGENOM" id="CLU_003989_0_0_1"/>
<dbReference type="Proteomes" id="UP000002866">
    <property type="component" value="Chromosome 5"/>
</dbReference>
<dbReference type="GeneID" id="14496586"/>
<feature type="compositionally biased region" description="Polar residues" evidence="1">
    <location>
        <begin position="1475"/>
        <end position="1491"/>
    </location>
</feature>
<dbReference type="GO" id="GO:0005797">
    <property type="term" value="C:Golgi medial cisterna"/>
    <property type="evidence" value="ECO:0007669"/>
    <property type="project" value="TreeGrafter"/>
</dbReference>
<reference evidence="2 3" key="1">
    <citation type="journal article" date="2011" name="Proc. Natl. Acad. Sci. U.S.A.">
        <title>Evolutionary erosion of yeast sex chromosomes by mating-type switching accidents.</title>
        <authorList>
            <person name="Gordon J.L."/>
            <person name="Armisen D."/>
            <person name="Proux-Wera E."/>
            <person name="Oheigeartaigh S.S."/>
            <person name="Byrne K.P."/>
            <person name="Wolfe K.H."/>
        </authorList>
    </citation>
    <scope>NUCLEOTIDE SEQUENCE [LARGE SCALE GENOMIC DNA]</scope>
    <source>
        <strain evidence="3">ATCC 34711 / CBS 6284 / DSM 70876 / NBRC 10599 / NRRL Y-10934 / UCD 77-7</strain>
    </source>
</reference>
<feature type="compositionally biased region" description="Low complexity" evidence="1">
    <location>
        <begin position="400"/>
        <end position="443"/>
    </location>
</feature>
<feature type="compositionally biased region" description="Low complexity" evidence="1">
    <location>
        <begin position="946"/>
        <end position="960"/>
    </location>
</feature>
<gene>
    <name evidence="2" type="primary">TBLA0E04610</name>
    <name evidence="2" type="ORF">TBLA_0E04610</name>
</gene>
<feature type="compositionally biased region" description="Low complexity" evidence="1">
    <location>
        <begin position="901"/>
        <end position="917"/>
    </location>
</feature>
<accession>I2H561</accession>
<feature type="region of interest" description="Disordered" evidence="1">
    <location>
        <begin position="1393"/>
        <end position="1415"/>
    </location>
</feature>
<protein>
    <submittedName>
        <fullName evidence="2">Uncharacterized protein</fullName>
    </submittedName>
</protein>
<keyword evidence="3" id="KW-1185">Reference proteome</keyword>
<evidence type="ECO:0000313" key="3">
    <source>
        <dbReference type="Proteomes" id="UP000002866"/>
    </source>
</evidence>
<dbReference type="GO" id="GO:0000138">
    <property type="term" value="C:Golgi trans cisterna"/>
    <property type="evidence" value="ECO:0007669"/>
    <property type="project" value="TreeGrafter"/>
</dbReference>
<feature type="region of interest" description="Disordered" evidence="1">
    <location>
        <begin position="400"/>
        <end position="479"/>
    </location>
</feature>
<dbReference type="Pfam" id="PF12722">
    <property type="entry name" value="Hid1"/>
    <property type="match status" value="2"/>
</dbReference>
<feature type="compositionally biased region" description="Polar residues" evidence="1">
    <location>
        <begin position="444"/>
        <end position="453"/>
    </location>
</feature>
<dbReference type="InterPro" id="IPR026705">
    <property type="entry name" value="Hid-1/Ecm30"/>
</dbReference>
<dbReference type="STRING" id="1071380.I2H561"/>